<comment type="similarity">
    <text evidence="1">Belongs to the peroxiredoxin family. AhpC/Prx1 subfamily.</text>
</comment>
<dbReference type="CDD" id="cd03016">
    <property type="entry name" value="PRX_1cys"/>
    <property type="match status" value="1"/>
</dbReference>
<keyword evidence="2" id="KW-0575">Peroxidase</keyword>
<reference evidence="10 11" key="1">
    <citation type="submission" date="2020-08" db="EMBL/GenBank/DDBJ databases">
        <title>Genome sequence of Sphingomonas daechungensis KACC 18115T.</title>
        <authorList>
            <person name="Hyun D.-W."/>
            <person name="Bae J.-W."/>
        </authorList>
    </citation>
    <scope>NUCLEOTIDE SEQUENCE [LARGE SCALE GENOMIC DNA]</scope>
    <source>
        <strain evidence="10 11">KACC 18115</strain>
    </source>
</reference>
<proteinExistence type="inferred from homology"/>
<dbReference type="Gene3D" id="3.40.30.10">
    <property type="entry name" value="Glutaredoxin"/>
    <property type="match status" value="1"/>
</dbReference>
<evidence type="ECO:0000256" key="5">
    <source>
        <dbReference type="ARBA" id="ARBA00023284"/>
    </source>
</evidence>
<keyword evidence="11" id="KW-1185">Reference proteome</keyword>
<dbReference type="Gene3D" id="3.30.1020.10">
    <property type="entry name" value="Antioxidant, Horf6, Chain A, domain2"/>
    <property type="match status" value="1"/>
</dbReference>
<dbReference type="PANTHER" id="PTHR10681">
    <property type="entry name" value="THIOREDOXIN PEROXIDASE"/>
    <property type="match status" value="1"/>
</dbReference>
<dbReference type="PIRSF" id="PIRSF000239">
    <property type="entry name" value="AHPC"/>
    <property type="match status" value="1"/>
</dbReference>
<dbReference type="InterPro" id="IPR036249">
    <property type="entry name" value="Thioredoxin-like_sf"/>
</dbReference>
<accession>A0ABX6SZS8</accession>
<dbReference type="InterPro" id="IPR000866">
    <property type="entry name" value="AhpC/TSA"/>
</dbReference>
<evidence type="ECO:0000259" key="9">
    <source>
        <dbReference type="PROSITE" id="PS51352"/>
    </source>
</evidence>
<dbReference type="PANTHER" id="PTHR10681:SF128">
    <property type="entry name" value="THIOREDOXIN-DEPENDENT PEROXIDE REDUCTASE, MITOCHONDRIAL"/>
    <property type="match status" value="1"/>
</dbReference>
<dbReference type="Proteomes" id="UP000516134">
    <property type="component" value="Chromosome"/>
</dbReference>
<keyword evidence="4" id="KW-0560">Oxidoreductase</keyword>
<dbReference type="InterPro" id="IPR019479">
    <property type="entry name" value="Peroxiredoxin_C"/>
</dbReference>
<gene>
    <name evidence="10" type="ORF">H9L15_08040</name>
</gene>
<evidence type="ECO:0000256" key="8">
    <source>
        <dbReference type="ARBA" id="ARBA00037420"/>
    </source>
</evidence>
<evidence type="ECO:0000256" key="1">
    <source>
        <dbReference type="ARBA" id="ARBA00009796"/>
    </source>
</evidence>
<evidence type="ECO:0000313" key="11">
    <source>
        <dbReference type="Proteomes" id="UP000516134"/>
    </source>
</evidence>
<evidence type="ECO:0000256" key="6">
    <source>
        <dbReference type="ARBA" id="ARBA00025719"/>
    </source>
</evidence>
<dbReference type="SUPFAM" id="SSF52833">
    <property type="entry name" value="Thioredoxin-like"/>
    <property type="match status" value="1"/>
</dbReference>
<dbReference type="InterPro" id="IPR024706">
    <property type="entry name" value="Peroxiredoxin_AhpC-typ"/>
</dbReference>
<protein>
    <recommendedName>
        <fullName evidence="7">Thioredoxin peroxidase</fullName>
    </recommendedName>
</protein>
<dbReference type="Pfam" id="PF10417">
    <property type="entry name" value="1-cysPrx_C"/>
    <property type="match status" value="1"/>
</dbReference>
<dbReference type="InterPro" id="IPR013766">
    <property type="entry name" value="Thioredoxin_domain"/>
</dbReference>
<comment type="similarity">
    <text evidence="6">Belongs to the peroxiredoxin family. Prx6 subfamily.</text>
</comment>
<evidence type="ECO:0000256" key="3">
    <source>
        <dbReference type="ARBA" id="ARBA00022862"/>
    </source>
</evidence>
<feature type="domain" description="Thioredoxin" evidence="9">
    <location>
        <begin position="3"/>
        <end position="168"/>
    </location>
</feature>
<evidence type="ECO:0000256" key="2">
    <source>
        <dbReference type="ARBA" id="ARBA00022559"/>
    </source>
</evidence>
<dbReference type="InterPro" id="IPR045020">
    <property type="entry name" value="PRX_1cys"/>
</dbReference>
<evidence type="ECO:0000256" key="7">
    <source>
        <dbReference type="ARBA" id="ARBA00032824"/>
    </source>
</evidence>
<dbReference type="EMBL" id="CP060780">
    <property type="protein sequence ID" value="QNP42300.1"/>
    <property type="molecule type" value="Genomic_DNA"/>
</dbReference>
<keyword evidence="5" id="KW-0676">Redox-active center</keyword>
<sequence length="230" mass="24949">MTLSIGSIAPNFTAETTQGPINFHDYIDGGYGILFSHPKDYTPVCTTELGYMAGLADEFAKRNTKVIGLSVDPVGAHEGWAQDIKDVTGNEVNFPMIGDHDLAVAKLYNMLPADAGETSEGRTAATNATVRTVYIVGPDKQIKAMLIYPMSTGRNFDEVLRLLDSIQLTAKHSVATPVNWKQGEDCIIVPSLNDEAAREKFPGGWKTLKPYLRTVPQPQEQAAAEPAPAK</sequence>
<keyword evidence="3" id="KW-0049">Antioxidant</keyword>
<name>A0ABX6SZS8_9SPHN</name>
<evidence type="ECO:0000313" key="10">
    <source>
        <dbReference type="EMBL" id="QNP42300.1"/>
    </source>
</evidence>
<evidence type="ECO:0000256" key="4">
    <source>
        <dbReference type="ARBA" id="ARBA00023002"/>
    </source>
</evidence>
<dbReference type="RefSeq" id="WP_187713733.1">
    <property type="nucleotide sequence ID" value="NZ_BAABJC010000001.1"/>
</dbReference>
<comment type="function">
    <text evidence="8">Thiol-specific peroxidase that catalyzes the reduction of hydrogen peroxide and organic hydroperoxides to water and alcohols, respectively. Plays a role in cell protection against oxidative stress by detoxifying peroxides.</text>
</comment>
<dbReference type="PROSITE" id="PS51352">
    <property type="entry name" value="THIOREDOXIN_2"/>
    <property type="match status" value="1"/>
</dbReference>
<dbReference type="Pfam" id="PF00578">
    <property type="entry name" value="AhpC-TSA"/>
    <property type="match status" value="1"/>
</dbReference>
<organism evidence="10 11">
    <name type="scientific">Sphingomonas daechungensis</name>
    <dbReference type="NCBI Taxonomy" id="1176646"/>
    <lineage>
        <taxon>Bacteria</taxon>
        <taxon>Pseudomonadati</taxon>
        <taxon>Pseudomonadota</taxon>
        <taxon>Alphaproteobacteria</taxon>
        <taxon>Sphingomonadales</taxon>
        <taxon>Sphingomonadaceae</taxon>
        <taxon>Sphingomonas</taxon>
    </lineage>
</organism>
<dbReference type="InterPro" id="IPR050217">
    <property type="entry name" value="Peroxiredoxin"/>
</dbReference>